<feature type="region of interest" description="Disordered" evidence="9">
    <location>
        <begin position="1"/>
        <end position="22"/>
    </location>
</feature>
<sequence>MERSSMSSKLKQENMSNSSSRNMKQMYEFKVKGSSWDFGNYDNNNNWGSDQGDLVAAGFSWPPRSYTCSFCKREFRSAQALGGHMNVHRRDRARLRQSPQRDIVVGGNNNHNHGQFSLLNLNLDPNPSFNSNPSFPPSNSPPPLSSLLTKFPQFNSTLPPLCPIPPAQNNNRPMTKDLGVEKFDSAAHKKAEIVRLDLEIGLITSQSKEELDLELRLGYT</sequence>
<reference evidence="11" key="1">
    <citation type="submission" date="2020-06" db="EMBL/GenBank/DDBJ databases">
        <authorList>
            <person name="Li T."/>
            <person name="Hu X."/>
            <person name="Zhang T."/>
            <person name="Song X."/>
            <person name="Zhang H."/>
            <person name="Dai N."/>
            <person name="Sheng W."/>
            <person name="Hou X."/>
            <person name="Wei L."/>
        </authorList>
    </citation>
    <scope>NUCLEOTIDE SEQUENCE</scope>
    <source>
        <strain evidence="11">3651</strain>
        <tissue evidence="11">Leaf</tissue>
    </source>
</reference>
<keyword evidence="2" id="KW-0479">Metal-binding</keyword>
<comment type="caution">
    <text evidence="11">The sequence shown here is derived from an EMBL/GenBank/DDBJ whole genome shotgun (WGS) entry which is preliminary data.</text>
</comment>
<evidence type="ECO:0000256" key="6">
    <source>
        <dbReference type="ARBA" id="ARBA00023163"/>
    </source>
</evidence>
<dbReference type="InterPro" id="IPR052426">
    <property type="entry name" value="Plant_dev_regulator"/>
</dbReference>
<keyword evidence="5" id="KW-0805">Transcription regulation</keyword>
<dbReference type="PANTHER" id="PTHR45801">
    <property type="entry name" value="OS07G0101800 PROTEIN"/>
    <property type="match status" value="1"/>
</dbReference>
<dbReference type="InterPro" id="IPR013087">
    <property type="entry name" value="Znf_C2H2_type"/>
</dbReference>
<evidence type="ECO:0000256" key="7">
    <source>
        <dbReference type="ARBA" id="ARBA00023242"/>
    </source>
</evidence>
<dbReference type="SMART" id="SM00355">
    <property type="entry name" value="ZnF_C2H2"/>
    <property type="match status" value="1"/>
</dbReference>
<keyword evidence="6" id="KW-0804">Transcription</keyword>
<dbReference type="Proteomes" id="UP001293254">
    <property type="component" value="Unassembled WGS sequence"/>
</dbReference>
<evidence type="ECO:0000256" key="3">
    <source>
        <dbReference type="ARBA" id="ARBA00022771"/>
    </source>
</evidence>
<evidence type="ECO:0000259" key="10">
    <source>
        <dbReference type="PROSITE" id="PS50157"/>
    </source>
</evidence>
<proteinExistence type="predicted"/>
<organism evidence="11 12">
    <name type="scientific">Sesamum alatum</name>
    <dbReference type="NCBI Taxonomy" id="300844"/>
    <lineage>
        <taxon>Eukaryota</taxon>
        <taxon>Viridiplantae</taxon>
        <taxon>Streptophyta</taxon>
        <taxon>Embryophyta</taxon>
        <taxon>Tracheophyta</taxon>
        <taxon>Spermatophyta</taxon>
        <taxon>Magnoliopsida</taxon>
        <taxon>eudicotyledons</taxon>
        <taxon>Gunneridae</taxon>
        <taxon>Pentapetalae</taxon>
        <taxon>asterids</taxon>
        <taxon>lamiids</taxon>
        <taxon>Lamiales</taxon>
        <taxon>Pedaliaceae</taxon>
        <taxon>Sesamum</taxon>
    </lineage>
</organism>
<evidence type="ECO:0000256" key="9">
    <source>
        <dbReference type="SAM" id="MobiDB-lite"/>
    </source>
</evidence>
<comment type="subcellular location">
    <subcellularLocation>
        <location evidence="1">Nucleus</location>
    </subcellularLocation>
</comment>
<keyword evidence="3 8" id="KW-0863">Zinc-finger</keyword>
<dbReference type="AlphaFoldDB" id="A0AAE1Y8X1"/>
<dbReference type="PROSITE" id="PS00028">
    <property type="entry name" value="ZINC_FINGER_C2H2_1"/>
    <property type="match status" value="1"/>
</dbReference>
<gene>
    <name evidence="11" type="ORF">Salat_1747400</name>
</gene>
<evidence type="ECO:0000256" key="8">
    <source>
        <dbReference type="PROSITE-ProRule" id="PRU00042"/>
    </source>
</evidence>
<dbReference type="Pfam" id="PF13912">
    <property type="entry name" value="zf-C2H2_6"/>
    <property type="match status" value="1"/>
</dbReference>
<dbReference type="Gene3D" id="3.30.160.60">
    <property type="entry name" value="Classic Zinc Finger"/>
    <property type="match status" value="1"/>
</dbReference>
<keyword evidence="4" id="KW-0862">Zinc</keyword>
<dbReference type="PANTHER" id="PTHR45801:SF120">
    <property type="entry name" value="TRANSCRIPTIONAL REGULATOR SUPERMAN-LIKE ISOFORM X1"/>
    <property type="match status" value="1"/>
</dbReference>
<evidence type="ECO:0000313" key="12">
    <source>
        <dbReference type="Proteomes" id="UP001293254"/>
    </source>
</evidence>
<dbReference type="InterPro" id="IPR036236">
    <property type="entry name" value="Znf_C2H2_sf"/>
</dbReference>
<evidence type="ECO:0000256" key="5">
    <source>
        <dbReference type="ARBA" id="ARBA00023015"/>
    </source>
</evidence>
<protein>
    <submittedName>
        <fullName evidence="11">Transcriptional regulator SUPERMAN</fullName>
    </submittedName>
</protein>
<keyword evidence="12" id="KW-1185">Reference proteome</keyword>
<accession>A0AAE1Y8X1</accession>
<evidence type="ECO:0000256" key="2">
    <source>
        <dbReference type="ARBA" id="ARBA00022723"/>
    </source>
</evidence>
<evidence type="ECO:0000313" key="11">
    <source>
        <dbReference type="EMBL" id="KAK4425534.1"/>
    </source>
</evidence>
<name>A0AAE1Y8X1_9LAMI</name>
<keyword evidence="7" id="KW-0539">Nucleus</keyword>
<evidence type="ECO:0000256" key="4">
    <source>
        <dbReference type="ARBA" id="ARBA00022833"/>
    </source>
</evidence>
<evidence type="ECO:0000256" key="1">
    <source>
        <dbReference type="ARBA" id="ARBA00004123"/>
    </source>
</evidence>
<dbReference type="GO" id="GO:0005634">
    <property type="term" value="C:nucleus"/>
    <property type="evidence" value="ECO:0007669"/>
    <property type="project" value="UniProtKB-SubCell"/>
</dbReference>
<feature type="domain" description="C2H2-type" evidence="10">
    <location>
        <begin position="66"/>
        <end position="93"/>
    </location>
</feature>
<dbReference type="EMBL" id="JACGWO010000006">
    <property type="protein sequence ID" value="KAK4425534.1"/>
    <property type="molecule type" value="Genomic_DNA"/>
</dbReference>
<dbReference type="GO" id="GO:0008270">
    <property type="term" value="F:zinc ion binding"/>
    <property type="evidence" value="ECO:0007669"/>
    <property type="project" value="UniProtKB-KW"/>
</dbReference>
<reference evidence="11" key="2">
    <citation type="journal article" date="2024" name="Plant">
        <title>Genomic evolution and insights into agronomic trait innovations of Sesamum species.</title>
        <authorList>
            <person name="Miao H."/>
            <person name="Wang L."/>
            <person name="Qu L."/>
            <person name="Liu H."/>
            <person name="Sun Y."/>
            <person name="Le M."/>
            <person name="Wang Q."/>
            <person name="Wei S."/>
            <person name="Zheng Y."/>
            <person name="Lin W."/>
            <person name="Duan Y."/>
            <person name="Cao H."/>
            <person name="Xiong S."/>
            <person name="Wang X."/>
            <person name="Wei L."/>
            <person name="Li C."/>
            <person name="Ma Q."/>
            <person name="Ju M."/>
            <person name="Zhao R."/>
            <person name="Li G."/>
            <person name="Mu C."/>
            <person name="Tian Q."/>
            <person name="Mei H."/>
            <person name="Zhang T."/>
            <person name="Gao T."/>
            <person name="Zhang H."/>
        </authorList>
    </citation>
    <scope>NUCLEOTIDE SEQUENCE</scope>
    <source>
        <strain evidence="11">3651</strain>
    </source>
</reference>
<dbReference type="SUPFAM" id="SSF57667">
    <property type="entry name" value="beta-beta-alpha zinc fingers"/>
    <property type="match status" value="1"/>
</dbReference>
<dbReference type="PROSITE" id="PS50157">
    <property type="entry name" value="ZINC_FINGER_C2H2_2"/>
    <property type="match status" value="1"/>
</dbReference>